<sequence>MASQAYPQQYQQGYGQPYGQPQQYAQPAPGMAAPPQNPAEWAQMQQQQQQQYVQQPGTPGVDGISQQMNQMTMGVPPTAAPRAKRPAHAYHTDLLETTPSNPVPLPPQQAYYAGGQQQPEVAAAAPGQQPQGQFPAPASEMFVPAVPESRAQYDGVQRPGAAGKARIDFDSLPSLPDEQAEDQAKFLAQPYGTLERSAPPLASTDFAAVDQGNANPKFARLTMTNIPATDALLEGTHLPFGMVIQPMAALRHDEESVPVLQPAGGPPRCRRCKAYINAFCSFVEGGSKWVCNMCSFPNDVASEYFAPVDFTGRRMDIDQRPELCKGSVEFVVGKEYYSREPGPLHYIFAIDVSESAVKKGIPELAADALRRTLYGGPEVEGTRLPAGAKVSIITFDRTLHFYNLSPGLEQAQMMVMSEVEDVFVPLAEGMFVDPVESRTVIESLLNVISNMFNSIKIPEPAFASVIQASLAALEKLGGKLSVFLSTLPTWGPGRLRLREETKWYNTDKEKLMFAPQDQLYTQLGQKCVETGVGVDVWLFGSGYMDVATLGTLSSMTGGDTYFYPNWVAERDGPKFSSEVEHSIIRETGYQALMRVRCSNGIRVTHHHGNFFQRNPSDLEFGTVDADKAIAVMFKHDGKLEDGRDAYFQSALLYTTATGERRVRVHNVCAQITSKASDIIRMADADACVAVMAKEAAAATYEKTLENVRAALTKKCIKILAAYRKNVSGSAPPAQLVLPETFKLLPVQTLGILKLRAFRGGMVSSDMRVYGLRLVRAMGVKDFGAFIYPRLYGLHSMTDEDCFPDENGVLKVPQPVRPSYSKLDEGGVYLAENGQNMFLWFHSRVSPNFLRDLYGESVSSLKELNPTTNEIPELESRLNVQVRNLIRYIQSRHSSKSLSPLMSRQGLDGSEHEFASWLVEDRNCENMNYVDYLCHVHKHIQLELSGAKNEDSSPIIGFWRATH</sequence>
<dbReference type="InterPro" id="IPR036174">
    <property type="entry name" value="Znf_Sec23_Sec24_sf"/>
</dbReference>
<dbReference type="PANTHER" id="PTHR13803:SF4">
    <property type="entry name" value="SECRETORY 24CD, ISOFORM C"/>
    <property type="match status" value="1"/>
</dbReference>
<dbReference type="InterPro" id="IPR036465">
    <property type="entry name" value="vWFA_dom_sf"/>
</dbReference>
<keyword evidence="2" id="KW-0813">Transport</keyword>
<protein>
    <submittedName>
        <fullName evidence="10">Uncharacterized protein</fullName>
    </submittedName>
</protein>
<dbReference type="SUPFAM" id="SSF82754">
    <property type="entry name" value="C-terminal, gelsolin-like domain of Sec23/24"/>
    <property type="match status" value="1"/>
</dbReference>
<feature type="domain" description="Sec23/Sec24 helical" evidence="8">
    <location>
        <begin position="683"/>
        <end position="781"/>
    </location>
</feature>
<dbReference type="EMBL" id="BACD03000013">
    <property type="protein sequence ID" value="GAO48120.1"/>
    <property type="molecule type" value="Genomic_DNA"/>
</dbReference>
<dbReference type="GO" id="GO:0090110">
    <property type="term" value="P:COPII-coated vesicle cargo loading"/>
    <property type="evidence" value="ECO:0007669"/>
    <property type="project" value="TreeGrafter"/>
</dbReference>
<reference evidence="10 11" key="3">
    <citation type="journal article" date="2015" name="Genome Announc.">
        <title>Draft Genome Sequence of the Archiascomycetous Yeast Saitoella complicata.</title>
        <authorList>
            <person name="Yamauchi K."/>
            <person name="Kondo S."/>
            <person name="Hamamoto M."/>
            <person name="Takahashi Y."/>
            <person name="Ogura Y."/>
            <person name="Hayashi T."/>
            <person name="Nishida H."/>
        </authorList>
    </citation>
    <scope>NUCLEOTIDE SEQUENCE [LARGE SCALE GENOMIC DNA]</scope>
    <source>
        <strain evidence="10 11">NRRL Y-17804</strain>
    </source>
</reference>
<dbReference type="AlphaFoldDB" id="A0A0E9NFD5"/>
<evidence type="ECO:0000259" key="5">
    <source>
        <dbReference type="Pfam" id="PF00626"/>
    </source>
</evidence>
<dbReference type="STRING" id="698492.A0A0E9NFD5"/>
<keyword evidence="3" id="KW-0653">Protein transport</keyword>
<reference evidence="10 11" key="1">
    <citation type="journal article" date="2011" name="J. Gen. Appl. Microbiol.">
        <title>Draft genome sequencing of the enigmatic yeast Saitoella complicata.</title>
        <authorList>
            <person name="Nishida H."/>
            <person name="Hamamoto M."/>
            <person name="Sugiyama J."/>
        </authorList>
    </citation>
    <scope>NUCLEOTIDE SEQUENCE [LARGE SCALE GENOMIC DNA]</scope>
    <source>
        <strain evidence="10 11">NRRL Y-17804</strain>
    </source>
</reference>
<evidence type="ECO:0000259" key="8">
    <source>
        <dbReference type="Pfam" id="PF04815"/>
    </source>
</evidence>
<dbReference type="InterPro" id="IPR036175">
    <property type="entry name" value="Sec23/24_helical_dom_sf"/>
</dbReference>
<dbReference type="InterPro" id="IPR050550">
    <property type="entry name" value="SEC23_SEC24_subfamily"/>
</dbReference>
<keyword evidence="11" id="KW-1185">Reference proteome</keyword>
<gene>
    <name evidence="10" type="ORF">G7K_2304-t1</name>
</gene>
<dbReference type="GO" id="GO:0000149">
    <property type="term" value="F:SNARE binding"/>
    <property type="evidence" value="ECO:0007669"/>
    <property type="project" value="TreeGrafter"/>
</dbReference>
<dbReference type="Gene3D" id="3.40.20.10">
    <property type="entry name" value="Severin"/>
    <property type="match status" value="1"/>
</dbReference>
<comment type="similarity">
    <text evidence="1">Belongs to the SEC23/SEC24 family. SEC24 subfamily.</text>
</comment>
<dbReference type="Pfam" id="PF08033">
    <property type="entry name" value="Sec23_BS"/>
    <property type="match status" value="1"/>
</dbReference>
<feature type="region of interest" description="Disordered" evidence="4">
    <location>
        <begin position="1"/>
        <end position="111"/>
    </location>
</feature>
<dbReference type="Gene3D" id="3.40.50.410">
    <property type="entry name" value="von Willebrand factor, type A domain"/>
    <property type="match status" value="1"/>
</dbReference>
<evidence type="ECO:0000313" key="10">
    <source>
        <dbReference type="EMBL" id="GAO48120.1"/>
    </source>
</evidence>
<dbReference type="Pfam" id="PF04815">
    <property type="entry name" value="Sec23_helical"/>
    <property type="match status" value="1"/>
</dbReference>
<dbReference type="SUPFAM" id="SSF81811">
    <property type="entry name" value="Helical domain of Sec23/24"/>
    <property type="match status" value="1"/>
</dbReference>
<dbReference type="GO" id="GO:0006886">
    <property type="term" value="P:intracellular protein transport"/>
    <property type="evidence" value="ECO:0007669"/>
    <property type="project" value="InterPro"/>
</dbReference>
<comment type="caution">
    <text evidence="10">The sequence shown here is derived from an EMBL/GenBank/DDBJ whole genome shotgun (WGS) entry which is preliminary data.</text>
</comment>
<dbReference type="Gene3D" id="2.30.30.380">
    <property type="entry name" value="Zn-finger domain of Sec23/24"/>
    <property type="match status" value="1"/>
</dbReference>
<evidence type="ECO:0000256" key="1">
    <source>
        <dbReference type="ARBA" id="ARBA00008334"/>
    </source>
</evidence>
<dbReference type="GO" id="GO:0070971">
    <property type="term" value="C:endoplasmic reticulum exit site"/>
    <property type="evidence" value="ECO:0007669"/>
    <property type="project" value="TreeGrafter"/>
</dbReference>
<dbReference type="SUPFAM" id="SSF53300">
    <property type="entry name" value="vWA-like"/>
    <property type="match status" value="1"/>
</dbReference>
<feature type="compositionally biased region" description="Low complexity" evidence="4">
    <location>
        <begin position="43"/>
        <end position="55"/>
    </location>
</feature>
<dbReference type="Proteomes" id="UP000033140">
    <property type="component" value="Unassembled WGS sequence"/>
</dbReference>
<evidence type="ECO:0000313" key="11">
    <source>
        <dbReference type="Proteomes" id="UP000033140"/>
    </source>
</evidence>
<dbReference type="SUPFAM" id="SSF81995">
    <property type="entry name" value="beta-sandwich domain of Sec23/24"/>
    <property type="match status" value="1"/>
</dbReference>
<dbReference type="InterPro" id="IPR036180">
    <property type="entry name" value="Gelsolin-like_dom_sf"/>
</dbReference>
<organism evidence="10 11">
    <name type="scientific">Saitoella complicata (strain BCRC 22490 / CBS 7301 / JCM 7358 / NBRC 10748 / NRRL Y-17804)</name>
    <dbReference type="NCBI Taxonomy" id="698492"/>
    <lineage>
        <taxon>Eukaryota</taxon>
        <taxon>Fungi</taxon>
        <taxon>Dikarya</taxon>
        <taxon>Ascomycota</taxon>
        <taxon>Taphrinomycotina</taxon>
        <taxon>Taphrinomycotina incertae sedis</taxon>
        <taxon>Saitoella</taxon>
    </lineage>
</organism>
<dbReference type="Gene3D" id="1.20.120.730">
    <property type="entry name" value="Sec23/Sec24 helical domain"/>
    <property type="match status" value="1"/>
</dbReference>
<dbReference type="Pfam" id="PF04810">
    <property type="entry name" value="zf-Sec23_Sec24"/>
    <property type="match status" value="1"/>
</dbReference>
<dbReference type="InterPro" id="IPR007123">
    <property type="entry name" value="Gelsolin-like_dom"/>
</dbReference>
<feature type="domain" description="Zinc finger Sec23/Sec24-type" evidence="6">
    <location>
        <begin position="266"/>
        <end position="304"/>
    </location>
</feature>
<feature type="domain" description="Sec23/Sec24 beta-sandwich" evidence="9">
    <location>
        <begin position="588"/>
        <end position="672"/>
    </location>
</feature>
<dbReference type="PANTHER" id="PTHR13803">
    <property type="entry name" value="SEC24-RELATED PROTEIN"/>
    <property type="match status" value="1"/>
</dbReference>
<dbReference type="OMA" id="INPFMTF"/>
<accession>A0A0E9NFD5</accession>
<dbReference type="InterPro" id="IPR006900">
    <property type="entry name" value="Sec23/24_helical_dom"/>
</dbReference>
<dbReference type="GO" id="GO:0030127">
    <property type="term" value="C:COPII vesicle coat"/>
    <property type="evidence" value="ECO:0007669"/>
    <property type="project" value="InterPro"/>
</dbReference>
<evidence type="ECO:0000259" key="9">
    <source>
        <dbReference type="Pfam" id="PF08033"/>
    </source>
</evidence>
<dbReference type="Gene3D" id="2.60.40.1670">
    <property type="entry name" value="beta-sandwich domain of Sec23/24"/>
    <property type="match status" value="1"/>
</dbReference>
<proteinExistence type="inferred from homology"/>
<evidence type="ECO:0000256" key="2">
    <source>
        <dbReference type="ARBA" id="ARBA00022448"/>
    </source>
</evidence>
<evidence type="ECO:0000256" key="3">
    <source>
        <dbReference type="ARBA" id="ARBA00022927"/>
    </source>
</evidence>
<dbReference type="InterPro" id="IPR029006">
    <property type="entry name" value="ADF-H/Gelsolin-like_dom_sf"/>
</dbReference>
<dbReference type="InterPro" id="IPR006896">
    <property type="entry name" value="Sec23/24_trunk_dom"/>
</dbReference>
<feature type="compositionally biased region" description="Low complexity" evidence="4">
    <location>
        <begin position="1"/>
        <end position="34"/>
    </location>
</feature>
<reference evidence="10 11" key="2">
    <citation type="journal article" date="2014" name="J. Gen. Appl. Microbiol.">
        <title>The early diverging ascomycetous budding yeast Saitoella complicata has three histone deacetylases belonging to the Clr6, Hos2, and Rpd3 lineages.</title>
        <authorList>
            <person name="Nishida H."/>
            <person name="Matsumoto T."/>
            <person name="Kondo S."/>
            <person name="Hamamoto M."/>
            <person name="Yoshikawa H."/>
        </authorList>
    </citation>
    <scope>NUCLEOTIDE SEQUENCE [LARGE SCALE GENOMIC DNA]</scope>
    <source>
        <strain evidence="10 11">NRRL Y-17804</strain>
    </source>
</reference>
<dbReference type="Pfam" id="PF04811">
    <property type="entry name" value="Sec23_trunk"/>
    <property type="match status" value="1"/>
</dbReference>
<dbReference type="InterPro" id="IPR012990">
    <property type="entry name" value="Beta-sandwich_Sec23_24"/>
</dbReference>
<dbReference type="SUPFAM" id="SSF82919">
    <property type="entry name" value="Zn-finger domain of Sec23/24"/>
    <property type="match status" value="1"/>
</dbReference>
<evidence type="ECO:0000256" key="4">
    <source>
        <dbReference type="SAM" id="MobiDB-lite"/>
    </source>
</evidence>
<dbReference type="GO" id="GO:0008270">
    <property type="term" value="F:zinc ion binding"/>
    <property type="evidence" value="ECO:0007669"/>
    <property type="project" value="InterPro"/>
</dbReference>
<dbReference type="Pfam" id="PF00626">
    <property type="entry name" value="Gelsolin"/>
    <property type="match status" value="1"/>
</dbReference>
<evidence type="ECO:0000259" key="7">
    <source>
        <dbReference type="Pfam" id="PF04811"/>
    </source>
</evidence>
<feature type="domain" description="Sec23/Sec24 trunk" evidence="7">
    <location>
        <begin position="341"/>
        <end position="581"/>
    </location>
</feature>
<name>A0A0E9NFD5_SAICN</name>
<feature type="domain" description="Gelsolin-like" evidence="5">
    <location>
        <begin position="810"/>
        <end position="874"/>
    </location>
</feature>
<evidence type="ECO:0000259" key="6">
    <source>
        <dbReference type="Pfam" id="PF04810"/>
    </source>
</evidence>
<dbReference type="InterPro" id="IPR006895">
    <property type="entry name" value="Znf_Sec23_Sec24"/>
</dbReference>